<evidence type="ECO:0000313" key="11">
    <source>
        <dbReference type="Ensembl" id="ENSHHUP00000017010.1"/>
    </source>
</evidence>
<evidence type="ECO:0000256" key="3">
    <source>
        <dbReference type="ARBA" id="ARBA00022448"/>
    </source>
</evidence>
<evidence type="ECO:0000256" key="8">
    <source>
        <dbReference type="ARBA" id="ARBA00023128"/>
    </source>
</evidence>
<reference evidence="12" key="1">
    <citation type="submission" date="2018-06" db="EMBL/GenBank/DDBJ databases">
        <title>Genome assembly of Danube salmon.</title>
        <authorList>
            <person name="Macqueen D.J."/>
            <person name="Gundappa M.K."/>
        </authorList>
    </citation>
    <scope>NUCLEOTIDE SEQUENCE [LARGE SCALE GENOMIC DNA]</scope>
</reference>
<evidence type="ECO:0000256" key="1">
    <source>
        <dbReference type="ARBA" id="ARBA00004273"/>
    </source>
</evidence>
<feature type="chain" id="PRO_5047000820" description="ATP synthase subunit d, mitochondrial" evidence="10">
    <location>
        <begin position="20"/>
        <end position="69"/>
    </location>
</feature>
<feature type="signal peptide" evidence="10">
    <location>
        <begin position="1"/>
        <end position="19"/>
    </location>
</feature>
<organism evidence="11 12">
    <name type="scientific">Hucho hucho</name>
    <name type="common">huchen</name>
    <dbReference type="NCBI Taxonomy" id="62062"/>
    <lineage>
        <taxon>Eukaryota</taxon>
        <taxon>Metazoa</taxon>
        <taxon>Chordata</taxon>
        <taxon>Craniata</taxon>
        <taxon>Vertebrata</taxon>
        <taxon>Euteleostomi</taxon>
        <taxon>Actinopterygii</taxon>
        <taxon>Neopterygii</taxon>
        <taxon>Teleostei</taxon>
        <taxon>Protacanthopterygii</taxon>
        <taxon>Salmoniformes</taxon>
        <taxon>Salmonidae</taxon>
        <taxon>Salmoninae</taxon>
        <taxon>Hucho</taxon>
    </lineage>
</organism>
<keyword evidence="4" id="KW-0138">CF(0)</keyword>
<accession>A0A4W5L1D6</accession>
<dbReference type="STRING" id="62062.ENSHHUP00000017010"/>
<dbReference type="GO" id="GO:0045259">
    <property type="term" value="C:proton-transporting ATP synthase complex"/>
    <property type="evidence" value="ECO:0007669"/>
    <property type="project" value="UniProtKB-KW"/>
</dbReference>
<keyword evidence="10" id="KW-0732">Signal</keyword>
<dbReference type="GO" id="GO:0005743">
    <property type="term" value="C:mitochondrial inner membrane"/>
    <property type="evidence" value="ECO:0007669"/>
    <property type="project" value="UniProtKB-SubCell"/>
</dbReference>
<keyword evidence="7" id="KW-0406">Ion transport</keyword>
<dbReference type="GeneTree" id="ENSGT01120000273499"/>
<dbReference type="Pfam" id="PF05873">
    <property type="entry name" value="Mt_ATP-synt_D"/>
    <property type="match status" value="1"/>
</dbReference>
<dbReference type="InterPro" id="IPR036228">
    <property type="entry name" value="ATP_synth_F0_dsu_sf_mt"/>
</dbReference>
<proteinExistence type="inferred from homology"/>
<dbReference type="Ensembl" id="ENSHHUT00000017630.1">
    <property type="protein sequence ID" value="ENSHHUP00000017010.1"/>
    <property type="gene ID" value="ENSHHUG00000010596.1"/>
</dbReference>
<dbReference type="InterPro" id="IPR008689">
    <property type="entry name" value="ATP_synth_F0_dsu_mt"/>
</dbReference>
<name>A0A4W5L1D6_9TELE</name>
<keyword evidence="6" id="KW-0999">Mitochondrion inner membrane</keyword>
<dbReference type="Proteomes" id="UP000314982">
    <property type="component" value="Unassembled WGS sequence"/>
</dbReference>
<keyword evidence="9" id="KW-0472">Membrane</keyword>
<sequence>MMCCWRVFSFLFWAAFVFCDPSVSLCVCSHRLNSLPEKSVVIDWSYYKTALARAGMVDDFEKKVEPFRK</sequence>
<reference evidence="11" key="3">
    <citation type="submission" date="2025-09" db="UniProtKB">
        <authorList>
            <consortium name="Ensembl"/>
        </authorList>
    </citation>
    <scope>IDENTIFICATION</scope>
</reference>
<keyword evidence="8" id="KW-0496">Mitochondrion</keyword>
<evidence type="ECO:0000256" key="4">
    <source>
        <dbReference type="ARBA" id="ARBA00022547"/>
    </source>
</evidence>
<comment type="subcellular location">
    <subcellularLocation>
        <location evidence="1">Mitochondrion inner membrane</location>
    </subcellularLocation>
</comment>
<evidence type="ECO:0000313" key="12">
    <source>
        <dbReference type="Proteomes" id="UP000314982"/>
    </source>
</evidence>
<evidence type="ECO:0000256" key="9">
    <source>
        <dbReference type="ARBA" id="ARBA00023136"/>
    </source>
</evidence>
<dbReference type="AlphaFoldDB" id="A0A4W5L1D6"/>
<evidence type="ECO:0000256" key="5">
    <source>
        <dbReference type="ARBA" id="ARBA00022781"/>
    </source>
</evidence>
<dbReference type="SUPFAM" id="SSF161065">
    <property type="entry name" value="ATP synthase D chain-like"/>
    <property type="match status" value="1"/>
</dbReference>
<dbReference type="GO" id="GO:0015986">
    <property type="term" value="P:proton motive force-driven ATP synthesis"/>
    <property type="evidence" value="ECO:0007669"/>
    <property type="project" value="InterPro"/>
</dbReference>
<comment type="similarity">
    <text evidence="2">Belongs to the ATPase d subunit family.</text>
</comment>
<dbReference type="GO" id="GO:0015078">
    <property type="term" value="F:proton transmembrane transporter activity"/>
    <property type="evidence" value="ECO:0007669"/>
    <property type="project" value="InterPro"/>
</dbReference>
<keyword evidence="12" id="KW-1185">Reference proteome</keyword>
<evidence type="ECO:0000256" key="10">
    <source>
        <dbReference type="SAM" id="SignalP"/>
    </source>
</evidence>
<protein>
    <recommendedName>
        <fullName evidence="13">ATP synthase subunit d, mitochondrial</fullName>
    </recommendedName>
</protein>
<reference evidence="11" key="2">
    <citation type="submission" date="2025-08" db="UniProtKB">
        <authorList>
            <consortium name="Ensembl"/>
        </authorList>
    </citation>
    <scope>IDENTIFICATION</scope>
</reference>
<dbReference type="Gene3D" id="6.10.280.70">
    <property type="match status" value="1"/>
</dbReference>
<evidence type="ECO:0000256" key="2">
    <source>
        <dbReference type="ARBA" id="ARBA00006842"/>
    </source>
</evidence>
<keyword evidence="3" id="KW-0813">Transport</keyword>
<evidence type="ECO:0000256" key="6">
    <source>
        <dbReference type="ARBA" id="ARBA00022792"/>
    </source>
</evidence>
<keyword evidence="5" id="KW-0375">Hydrogen ion transport</keyword>
<evidence type="ECO:0008006" key="13">
    <source>
        <dbReference type="Google" id="ProtNLM"/>
    </source>
</evidence>
<evidence type="ECO:0000256" key="7">
    <source>
        <dbReference type="ARBA" id="ARBA00023065"/>
    </source>
</evidence>